<dbReference type="InterPro" id="IPR036881">
    <property type="entry name" value="Glyco_hydro_3_C_sf"/>
</dbReference>
<evidence type="ECO:0000313" key="6">
    <source>
        <dbReference type="Proteomes" id="UP000321723"/>
    </source>
</evidence>
<dbReference type="PANTHER" id="PTHR42715">
    <property type="entry name" value="BETA-GLUCOSIDASE"/>
    <property type="match status" value="1"/>
</dbReference>
<comment type="similarity">
    <text evidence="1">Belongs to the glycosyl hydrolase 3 family.</text>
</comment>
<dbReference type="EMBL" id="JACHDN010000001">
    <property type="protein sequence ID" value="MBB5472124.1"/>
    <property type="molecule type" value="Genomic_DNA"/>
</dbReference>
<dbReference type="AlphaFoldDB" id="A0A511FCP3"/>
<keyword evidence="2 4" id="KW-0378">Hydrolase</keyword>
<dbReference type="PANTHER" id="PTHR42715:SF3">
    <property type="entry name" value="BETA-GLUCOSIDASE B-RELATED"/>
    <property type="match status" value="1"/>
</dbReference>
<keyword evidence="5" id="KW-0326">Glycosidase</keyword>
<accession>A0A511FCP3</accession>
<dbReference type="Pfam" id="PF00933">
    <property type="entry name" value="Glyco_hydro_3"/>
    <property type="match status" value="1"/>
</dbReference>
<protein>
    <submittedName>
        <fullName evidence="5">Beta-glucosidase</fullName>
        <ecNumber evidence="5">3.2.1.21</ecNumber>
    </submittedName>
    <submittedName>
        <fullName evidence="4">Glycosyl hydrolase</fullName>
    </submittedName>
</protein>
<dbReference type="InterPro" id="IPR013783">
    <property type="entry name" value="Ig-like_fold"/>
</dbReference>
<reference evidence="5 7" key="2">
    <citation type="submission" date="2020-08" db="EMBL/GenBank/DDBJ databases">
        <title>Sequencing the genomes of 1000 actinobacteria strains.</title>
        <authorList>
            <person name="Klenk H.-P."/>
        </authorList>
    </citation>
    <scope>NUCLEOTIDE SEQUENCE [LARGE SCALE GENOMIC DNA]</scope>
    <source>
        <strain evidence="5 7">DSM 9581</strain>
    </source>
</reference>
<dbReference type="Pfam" id="PF01915">
    <property type="entry name" value="Glyco_hydro_3_C"/>
    <property type="match status" value="1"/>
</dbReference>
<reference evidence="4 6" key="1">
    <citation type="submission" date="2019-07" db="EMBL/GenBank/DDBJ databases">
        <title>Whole genome shotgun sequence of Cellulomonas hominis NBRC 16055.</title>
        <authorList>
            <person name="Hosoyama A."/>
            <person name="Uohara A."/>
            <person name="Ohji S."/>
            <person name="Ichikawa N."/>
        </authorList>
    </citation>
    <scope>NUCLEOTIDE SEQUENCE [LARGE SCALE GENOMIC DNA]</scope>
    <source>
        <strain evidence="4 6">NBRC 16055</strain>
    </source>
</reference>
<evidence type="ECO:0000313" key="7">
    <source>
        <dbReference type="Proteomes" id="UP000564629"/>
    </source>
</evidence>
<name>A0A511FCP3_9CELL</name>
<dbReference type="SUPFAM" id="SSF51445">
    <property type="entry name" value="(Trans)glycosidases"/>
    <property type="match status" value="1"/>
</dbReference>
<dbReference type="Gene3D" id="3.20.20.300">
    <property type="entry name" value="Glycoside hydrolase, family 3, N-terminal domain"/>
    <property type="match status" value="1"/>
</dbReference>
<dbReference type="Gene3D" id="3.40.50.1700">
    <property type="entry name" value="Glycoside hydrolase family 3 C-terminal domain"/>
    <property type="match status" value="1"/>
</dbReference>
<dbReference type="Pfam" id="PF14310">
    <property type="entry name" value="Fn3-like"/>
    <property type="match status" value="1"/>
</dbReference>
<comment type="caution">
    <text evidence="4">The sequence shown here is derived from an EMBL/GenBank/DDBJ whole genome shotgun (WGS) entry which is preliminary data.</text>
</comment>
<gene>
    <name evidence="4" type="ORF">CHO01_20680</name>
    <name evidence="5" type="ORF">HNR08_000860</name>
</gene>
<dbReference type="GO" id="GO:0009251">
    <property type="term" value="P:glucan catabolic process"/>
    <property type="evidence" value="ECO:0007669"/>
    <property type="project" value="TreeGrafter"/>
</dbReference>
<feature type="domain" description="Fibronectin type III-like" evidence="3">
    <location>
        <begin position="650"/>
        <end position="718"/>
    </location>
</feature>
<dbReference type="Gene3D" id="2.60.40.10">
    <property type="entry name" value="Immunoglobulins"/>
    <property type="match status" value="1"/>
</dbReference>
<dbReference type="PRINTS" id="PR00133">
    <property type="entry name" value="GLHYDRLASE3"/>
</dbReference>
<dbReference type="OrthoDB" id="3187421at2"/>
<evidence type="ECO:0000256" key="1">
    <source>
        <dbReference type="ARBA" id="ARBA00005336"/>
    </source>
</evidence>
<dbReference type="InterPro" id="IPR001764">
    <property type="entry name" value="Glyco_hydro_3_N"/>
</dbReference>
<evidence type="ECO:0000313" key="5">
    <source>
        <dbReference type="EMBL" id="MBB5472124.1"/>
    </source>
</evidence>
<organism evidence="4 6">
    <name type="scientific">Cellulomonas hominis</name>
    <dbReference type="NCBI Taxonomy" id="156981"/>
    <lineage>
        <taxon>Bacteria</taxon>
        <taxon>Bacillati</taxon>
        <taxon>Actinomycetota</taxon>
        <taxon>Actinomycetes</taxon>
        <taxon>Micrococcales</taxon>
        <taxon>Cellulomonadaceae</taxon>
        <taxon>Cellulomonas</taxon>
    </lineage>
</organism>
<dbReference type="InterPro" id="IPR036962">
    <property type="entry name" value="Glyco_hydro_3_N_sf"/>
</dbReference>
<dbReference type="EMBL" id="BJVQ01000026">
    <property type="protein sequence ID" value="GEL46952.1"/>
    <property type="molecule type" value="Genomic_DNA"/>
</dbReference>
<dbReference type="RefSeq" id="WP_146837567.1">
    <property type="nucleotide sequence ID" value="NZ_BJVQ01000026.1"/>
</dbReference>
<dbReference type="SUPFAM" id="SSF52279">
    <property type="entry name" value="Beta-D-glucan exohydrolase, C-terminal domain"/>
    <property type="match status" value="2"/>
</dbReference>
<evidence type="ECO:0000259" key="3">
    <source>
        <dbReference type="SMART" id="SM01217"/>
    </source>
</evidence>
<keyword evidence="6" id="KW-1185">Reference proteome</keyword>
<evidence type="ECO:0000256" key="2">
    <source>
        <dbReference type="ARBA" id="ARBA00022801"/>
    </source>
</evidence>
<dbReference type="Proteomes" id="UP000564629">
    <property type="component" value="Unassembled WGS sequence"/>
</dbReference>
<proteinExistence type="inferred from homology"/>
<dbReference type="Proteomes" id="UP000321723">
    <property type="component" value="Unassembled WGS sequence"/>
</dbReference>
<dbReference type="SMART" id="SM01217">
    <property type="entry name" value="Fn3_like"/>
    <property type="match status" value="1"/>
</dbReference>
<dbReference type="InterPro" id="IPR017853">
    <property type="entry name" value="GH"/>
</dbReference>
<sequence length="731" mass="77778">MTRITTPFQRAVAAVAAGSPARTEAAHLYEALTDDERLDLLDGDTPFWQGMYSFVTDGYNVEPYVMGAVPRLGVPGIRFVDGPRGCVVGQATAFPVSMARGATWDVELEEQIGEAIGAELRALGGNFFGGVCINLPRHPAWGRAQETYSDQPPLLGEMGAALTRGIQRHAMACVKHYALNSMENARFSVDVTIDDATLHEDFLPHFRRVVDEGAHAVMSSYNSVNGEWAGQNAHLLSTVLRDEWGFDGTVITDFIWGMRDGTAALRAGLDVEAPFRQQRGAHLRADLDSGAADWADVRRAGHRILATQLRHYAERTAEEPGADVVASPAHTDLARDAARRAMVLLRNEDVDGAPVLPLDPAALRSVAVLGRLADGANTGDHGSSDVRAPRVVSALAGITEALPGVDVRHDAGADPQAAARTAADADVAVVVVGFTAEDEGEFVDGSLATRGELVALYPEPEGEQQTAWRDHVMSAMGSGLSVVGAGAAGGDRRDLHLRAEDVTLVQAVAAANPRTVVVVVTAGAVLMEEWHDRVPGVLVSWYCGMEGGRALADVLTGAHNPSGRLPYAIPASAAHLPELDIDATAATYDRWYGQRRLQREGVEALYPLGHGLAYTTWSVEDLRVAEVDTVAARVRATVTVRNTGDRDGRHVVQVYGTRTDGDRAGERELLGFAAVRVTAGGAAEVDLDLPLTALTRWDAATARTTLPAGGVVLEAGSRWGDPDAAVEKIAL</sequence>
<dbReference type="InterPro" id="IPR026891">
    <property type="entry name" value="Fn3-like"/>
</dbReference>
<dbReference type="InterPro" id="IPR002772">
    <property type="entry name" value="Glyco_hydro_3_C"/>
</dbReference>
<evidence type="ECO:0000313" key="4">
    <source>
        <dbReference type="EMBL" id="GEL46952.1"/>
    </source>
</evidence>
<dbReference type="InterPro" id="IPR050288">
    <property type="entry name" value="Cellulose_deg_GH3"/>
</dbReference>
<dbReference type="GO" id="GO:0008422">
    <property type="term" value="F:beta-glucosidase activity"/>
    <property type="evidence" value="ECO:0007669"/>
    <property type="project" value="UniProtKB-EC"/>
</dbReference>
<dbReference type="EC" id="3.2.1.21" evidence="5"/>